<keyword evidence="8 11" id="KW-0694">RNA-binding</keyword>
<evidence type="ECO:0000313" key="13">
    <source>
        <dbReference type="Proteomes" id="UP001318040"/>
    </source>
</evidence>
<dbReference type="GO" id="GO:0016787">
    <property type="term" value="F:hydrolase activity"/>
    <property type="evidence" value="ECO:0007669"/>
    <property type="project" value="UniProtKB-KW"/>
</dbReference>
<keyword evidence="10" id="KW-0456">Lyase</keyword>
<evidence type="ECO:0000256" key="8">
    <source>
        <dbReference type="ARBA" id="ARBA00022884"/>
    </source>
</evidence>
<evidence type="ECO:0000256" key="2">
    <source>
        <dbReference type="ARBA" id="ARBA00010168"/>
    </source>
</evidence>
<organism evidence="13 14">
    <name type="scientific">Petromyzon marinus</name>
    <name type="common">Sea lamprey</name>
    <dbReference type="NCBI Taxonomy" id="7757"/>
    <lineage>
        <taxon>Eukaryota</taxon>
        <taxon>Metazoa</taxon>
        <taxon>Chordata</taxon>
        <taxon>Craniata</taxon>
        <taxon>Vertebrata</taxon>
        <taxon>Cyclostomata</taxon>
        <taxon>Hyperoartia</taxon>
        <taxon>Petromyzontiformes</taxon>
        <taxon>Petromyzontidae</taxon>
        <taxon>Petromyzon</taxon>
    </lineage>
</organism>
<comment type="subunit">
    <text evidence="3 11">Monomer.</text>
</comment>
<keyword evidence="6 11" id="KW-0255">Endonuclease</keyword>
<dbReference type="InterPro" id="IPR039787">
    <property type="entry name" value="ENDOU"/>
</dbReference>
<dbReference type="Proteomes" id="UP001318040">
    <property type="component" value="Chromosome 7"/>
</dbReference>
<comment type="catalytic activity">
    <reaction evidence="11">
        <text>ribonucleotidyl-uridine-RNA = a 5'-end dephospho-uridine-RNA + a 3'-end 2',3'-cyclophospho-ribonucleotide-RNA</text>
        <dbReference type="Rhea" id="RHEA:67792"/>
        <dbReference type="Rhea" id="RHEA-COMP:10464"/>
        <dbReference type="Rhea" id="RHEA-COMP:17354"/>
        <dbReference type="Rhea" id="RHEA-COMP:17356"/>
        <dbReference type="ChEBI" id="CHEBI:83064"/>
        <dbReference type="ChEBI" id="CHEBI:173117"/>
        <dbReference type="ChEBI" id="CHEBI:173224"/>
    </reaction>
</comment>
<dbReference type="RefSeq" id="XP_032805246.1">
    <property type="nucleotide sequence ID" value="XM_032949355.1"/>
</dbReference>
<evidence type="ECO:0000256" key="7">
    <source>
        <dbReference type="ARBA" id="ARBA00022801"/>
    </source>
</evidence>
<evidence type="ECO:0000256" key="5">
    <source>
        <dbReference type="ARBA" id="ARBA00022723"/>
    </source>
</evidence>
<feature type="domain" description="EndoU" evidence="12">
    <location>
        <begin position="33"/>
        <end position="308"/>
    </location>
</feature>
<evidence type="ECO:0000256" key="6">
    <source>
        <dbReference type="ARBA" id="ARBA00022759"/>
    </source>
</evidence>
<feature type="chain" id="PRO_5042312952" description="Uridylate-specific endoribonuclease" evidence="11">
    <location>
        <begin position="17"/>
        <end position="312"/>
    </location>
</feature>
<keyword evidence="9 11" id="KW-0464">Manganese</keyword>
<evidence type="ECO:0000259" key="12">
    <source>
        <dbReference type="PROSITE" id="PS51959"/>
    </source>
</evidence>
<evidence type="ECO:0000256" key="10">
    <source>
        <dbReference type="ARBA" id="ARBA00023239"/>
    </source>
</evidence>
<dbReference type="KEGG" id="pmrn:116940063"/>
<dbReference type="EC" id="4.6.1.-" evidence="11"/>
<evidence type="ECO:0000256" key="1">
    <source>
        <dbReference type="ARBA" id="ARBA00001936"/>
    </source>
</evidence>
<keyword evidence="5 11" id="KW-0479">Metal-binding</keyword>
<dbReference type="GO" id="GO:0004521">
    <property type="term" value="F:RNA endonuclease activity"/>
    <property type="evidence" value="ECO:0007669"/>
    <property type="project" value="UniProtKB-UniRule"/>
</dbReference>
<comment type="cofactor">
    <cofactor evidence="1 11">
        <name>Mn(2+)</name>
        <dbReference type="ChEBI" id="CHEBI:29035"/>
    </cofactor>
</comment>
<evidence type="ECO:0000256" key="11">
    <source>
        <dbReference type="RuleBase" id="RU367085"/>
    </source>
</evidence>
<protein>
    <recommendedName>
        <fullName evidence="11">Uridylate-specific endoribonuclease</fullName>
        <ecNumber evidence="11">4.6.1.-</ecNumber>
    </recommendedName>
</protein>
<dbReference type="GO" id="GO:0016829">
    <property type="term" value="F:lyase activity"/>
    <property type="evidence" value="ECO:0007669"/>
    <property type="project" value="UniProtKB-KW"/>
</dbReference>
<name>A0AAJ7SV00_PETMA</name>
<keyword evidence="11" id="KW-0732">Signal</keyword>
<sequence>MARTCLFVSAVVSSIALLLRCPECFTTASTGASERELQEVMSALWDADVNRLKPGRDYAIDLQGRAGYVPTGSNSARDCAVRPLFKFVDEGRLHGIETFRLFLSLLDNYESSTGIAETVTAEEEAENRHFLDAVTQTGVMQIAHKFLAERGLADRSPEGFKRQLYSIWFQLYSRDNYRGDSSGFEHVFVGETRRGANILGFHNWVQFYLQEKHGHVDYKGYKAQRSSRPDDQDHLLTLQFSWKGVVKPMGSSFIGVSPEFEMAVYTVCFLLSRERSSTYAMRLDEYSVRLECHRQGNRIGSSYPVLLASNLA</sequence>
<keyword evidence="7 11" id="KW-0378">Hydrolase</keyword>
<dbReference type="PANTHER" id="PTHR12439">
    <property type="entry name" value="PLACENTAL PROTEIN 11-RELATED"/>
    <property type="match status" value="1"/>
</dbReference>
<feature type="signal peptide" evidence="11">
    <location>
        <begin position="1"/>
        <end position="16"/>
    </location>
</feature>
<dbReference type="PANTHER" id="PTHR12439:SF11">
    <property type="entry name" value="URIDYLATE-SPECIFIC ENDORIBONUCLEASE"/>
    <property type="match status" value="1"/>
</dbReference>
<dbReference type="GO" id="GO:0003723">
    <property type="term" value="F:RNA binding"/>
    <property type="evidence" value="ECO:0007669"/>
    <property type="project" value="UniProtKB-UniRule"/>
</dbReference>
<evidence type="ECO:0000256" key="4">
    <source>
        <dbReference type="ARBA" id="ARBA00022722"/>
    </source>
</evidence>
<keyword evidence="13" id="KW-1185">Reference proteome</keyword>
<dbReference type="CDD" id="cd21159">
    <property type="entry name" value="XendoU"/>
    <property type="match status" value="1"/>
</dbReference>
<keyword evidence="4 11" id="KW-0540">Nuclease</keyword>
<dbReference type="InterPro" id="IPR037227">
    <property type="entry name" value="EndoU-like"/>
</dbReference>
<dbReference type="AlphaFoldDB" id="A0AAJ7SV00"/>
<accession>A0AAJ7SV00</accession>
<comment type="similarity">
    <text evidence="2 11">Belongs to the ENDOU family.</text>
</comment>
<dbReference type="SUPFAM" id="SSF142877">
    <property type="entry name" value="EndoU-like"/>
    <property type="match status" value="1"/>
</dbReference>
<dbReference type="PROSITE" id="PS51959">
    <property type="entry name" value="ENDOU"/>
    <property type="match status" value="1"/>
</dbReference>
<proteinExistence type="inferred from homology"/>
<evidence type="ECO:0000256" key="3">
    <source>
        <dbReference type="ARBA" id="ARBA00011245"/>
    </source>
</evidence>
<dbReference type="InterPro" id="IPR018998">
    <property type="entry name" value="EndoU_C"/>
</dbReference>
<evidence type="ECO:0000313" key="14">
    <source>
        <dbReference type="RefSeq" id="XP_032805246.1"/>
    </source>
</evidence>
<gene>
    <name evidence="14" type="primary">LOC116940063</name>
</gene>
<dbReference type="Pfam" id="PF09412">
    <property type="entry name" value="XendoU"/>
    <property type="match status" value="1"/>
</dbReference>
<reference evidence="14" key="1">
    <citation type="submission" date="2025-08" db="UniProtKB">
        <authorList>
            <consortium name="RefSeq"/>
        </authorList>
    </citation>
    <scope>IDENTIFICATION</scope>
    <source>
        <tissue evidence="14">Sperm</tissue>
    </source>
</reference>
<evidence type="ECO:0000256" key="9">
    <source>
        <dbReference type="ARBA" id="ARBA00023211"/>
    </source>
</evidence>
<dbReference type="GO" id="GO:0046872">
    <property type="term" value="F:metal ion binding"/>
    <property type="evidence" value="ECO:0007669"/>
    <property type="project" value="UniProtKB-UniRule"/>
</dbReference>